<evidence type="ECO:0000256" key="1">
    <source>
        <dbReference type="SAM" id="SignalP"/>
    </source>
</evidence>
<dbReference type="EMBL" id="FNCQ01000008">
    <property type="protein sequence ID" value="SDG71500.1"/>
    <property type="molecule type" value="Genomic_DNA"/>
</dbReference>
<sequence length="420" mass="45347">MKRNIILAIAFGVGALSANAQSGTNSPYSQYGLGVLTDQSQGTSRGMNGVGLALRKGNVVNSLNPASYSAVDSLTMIFDIGLSGQVTNFKEGNGKKNANNADFEYVVGSFRLLPKVGASFGILPYSNIGYEYSSTATLNETFGSVPVTTKGSGGLHQAFVGIGWNVVKPLSIGANVAYFWGTFERSISSSSTTYVNDFSRKYSGNVNSYLVTLGAQWEQPLSRKDNLTLGVTVGLGHKLRSSYTIENGDSTVYDATNVLSVPMTYGVGLGWTHGTKWFVGADVMMQKWGSVDFPGSVQSGANTVYALRSGLLKDSYKVNVGADYVPNSTSRNLLSRVHYRIGAGYATPYYYINGKEGPKEMSVSAGFGIPLQNSYNNRSILNISAQWAHTSAKDLITENTFRINLGLTFNERWFAKWKVD</sequence>
<feature type="signal peptide" evidence="1">
    <location>
        <begin position="1"/>
        <end position="20"/>
    </location>
</feature>
<evidence type="ECO:0008006" key="4">
    <source>
        <dbReference type="Google" id="ProtNLM"/>
    </source>
</evidence>
<gene>
    <name evidence="2" type="ORF">SAMN04487901_10831</name>
</gene>
<accession>A0A1G7WJY2</accession>
<name>A0A1G7WJY2_9BACT</name>
<feature type="chain" id="PRO_5011506586" description="Long-chain fatty acid transport protein" evidence="1">
    <location>
        <begin position="21"/>
        <end position="420"/>
    </location>
</feature>
<keyword evidence="3" id="KW-1185">Reference proteome</keyword>
<dbReference type="SUPFAM" id="SSF56935">
    <property type="entry name" value="Porins"/>
    <property type="match status" value="1"/>
</dbReference>
<keyword evidence="1" id="KW-0732">Signal</keyword>
<dbReference type="RefSeq" id="WP_091817267.1">
    <property type="nucleotide sequence ID" value="NZ_CP091790.1"/>
</dbReference>
<evidence type="ECO:0000313" key="3">
    <source>
        <dbReference type="Proteomes" id="UP000198779"/>
    </source>
</evidence>
<dbReference type="STRING" id="645274.SAMN04487901_10831"/>
<protein>
    <recommendedName>
        <fullName evidence="4">Long-chain fatty acid transport protein</fullName>
    </recommendedName>
</protein>
<dbReference type="AlphaFoldDB" id="A0A1G7WJY2"/>
<organism evidence="2 3">
    <name type="scientific">Prevotella communis</name>
    <dbReference type="NCBI Taxonomy" id="2913614"/>
    <lineage>
        <taxon>Bacteria</taxon>
        <taxon>Pseudomonadati</taxon>
        <taxon>Bacteroidota</taxon>
        <taxon>Bacteroidia</taxon>
        <taxon>Bacteroidales</taxon>
        <taxon>Prevotellaceae</taxon>
        <taxon>Prevotella</taxon>
    </lineage>
</organism>
<dbReference type="Gene3D" id="2.40.160.60">
    <property type="entry name" value="Outer membrane protein transport protein (OMPP1/FadL/TodX)"/>
    <property type="match status" value="1"/>
</dbReference>
<evidence type="ECO:0000313" key="2">
    <source>
        <dbReference type="EMBL" id="SDG71500.1"/>
    </source>
</evidence>
<reference evidence="3" key="1">
    <citation type="submission" date="2016-10" db="EMBL/GenBank/DDBJ databases">
        <authorList>
            <person name="Varghese N."/>
            <person name="Submissions S."/>
        </authorList>
    </citation>
    <scope>NUCLEOTIDE SEQUENCE [LARGE SCALE GENOMIC DNA]</scope>
    <source>
        <strain evidence="3">BP1-148</strain>
    </source>
</reference>
<proteinExistence type="predicted"/>
<dbReference type="Proteomes" id="UP000198779">
    <property type="component" value="Unassembled WGS sequence"/>
</dbReference>